<name>W1Q099_AMBTC</name>
<reference evidence="2" key="1">
    <citation type="journal article" date="2013" name="Science">
        <title>The Amborella genome and the evolution of flowering plants.</title>
        <authorList>
            <consortium name="Amborella Genome Project"/>
        </authorList>
    </citation>
    <scope>NUCLEOTIDE SEQUENCE [LARGE SCALE GENOMIC DNA]</scope>
</reference>
<gene>
    <name evidence="1" type="ORF">AMTR_s00049p00207980</name>
</gene>
<sequence>MKVEDDLVELLHLMGRGEGIQILLVEEEYLESGVRRVRLSKASIIEEGQVAMLEAIEEEIIPNFQSLIKPNSVTTYTRRSMKGEYIERKRILAWSLSTTDPARPLDTSNLPAFSQADFSSTRSTALIEGITFVCVIVFVHVAIRIIHQLFFGEGVQQWMRRQRSQRGSIGHTGSPMTTYTRRQMGSQRRDFWVQEVSAKGTKECYPYQEMRSWLSAYHKPLSRGGKSYWPRSGAWGPEASPVMGVVPMCQPISSSL</sequence>
<evidence type="ECO:0000313" key="2">
    <source>
        <dbReference type="Proteomes" id="UP000017836"/>
    </source>
</evidence>
<protein>
    <submittedName>
        <fullName evidence="1">Uncharacterized protein</fullName>
    </submittedName>
</protein>
<dbReference type="Proteomes" id="UP000017836">
    <property type="component" value="Unassembled WGS sequence"/>
</dbReference>
<dbReference type="EMBL" id="KI392567">
    <property type="protein sequence ID" value="ERN13796.1"/>
    <property type="molecule type" value="Genomic_DNA"/>
</dbReference>
<accession>W1Q099</accession>
<dbReference type="AlphaFoldDB" id="W1Q099"/>
<evidence type="ECO:0000313" key="1">
    <source>
        <dbReference type="EMBL" id="ERN13796.1"/>
    </source>
</evidence>
<dbReference type="Gramene" id="ERN13796">
    <property type="protein sequence ID" value="ERN13796"/>
    <property type="gene ID" value="AMTR_s00049p00207980"/>
</dbReference>
<proteinExistence type="predicted"/>
<organism evidence="1 2">
    <name type="scientific">Amborella trichopoda</name>
    <dbReference type="NCBI Taxonomy" id="13333"/>
    <lineage>
        <taxon>Eukaryota</taxon>
        <taxon>Viridiplantae</taxon>
        <taxon>Streptophyta</taxon>
        <taxon>Embryophyta</taxon>
        <taxon>Tracheophyta</taxon>
        <taxon>Spermatophyta</taxon>
        <taxon>Magnoliopsida</taxon>
        <taxon>Amborellales</taxon>
        <taxon>Amborellaceae</taxon>
        <taxon>Amborella</taxon>
    </lineage>
</organism>
<keyword evidence="2" id="KW-1185">Reference proteome</keyword>
<dbReference type="HOGENOM" id="CLU_1087198_0_0_1"/>